<sequence>MLQHIRPRAPAARGRRAAQRVPAHHGTQLSGLLLGRAPVRVHGLEGQRRHPLRQPRCRPVHAHGRRRGGGAGAERRAAAAPAQPRAHCGASSAESDGSGRQRGAAAGLPAGHARIHAARPRARRLRAPPPARLSGRRRGGPRGAAGEHRGLQHGRHDRPALRARLRAARQQPLPARHLRRPGLPSRAAPAHGGGRADRQAAAAAVRRGAVQGGGRGLQGALLPGAVRRAALLRGRVPSLDARCGGALRVRGRPGAAAARHRGGPRPHAAAAPRFQPRRRRARRRAQPLPRARATRRRGCAADAVLRGPSCLLLLPPGEADHPPAHGALLSPLHFCHHRRQHPAERRGGQRPRLPSRS</sequence>
<evidence type="ECO:0000313" key="3">
    <source>
        <dbReference type="Proteomes" id="UP000015354"/>
    </source>
</evidence>
<feature type="region of interest" description="Disordered" evidence="1">
    <location>
        <begin position="336"/>
        <end position="357"/>
    </location>
</feature>
<evidence type="ECO:0000313" key="2">
    <source>
        <dbReference type="EMBL" id="EPY21002.1"/>
    </source>
</evidence>
<organism evidence="2 3">
    <name type="scientific">Strigomonas culicis</name>
    <dbReference type="NCBI Taxonomy" id="28005"/>
    <lineage>
        <taxon>Eukaryota</taxon>
        <taxon>Discoba</taxon>
        <taxon>Euglenozoa</taxon>
        <taxon>Kinetoplastea</taxon>
        <taxon>Metakinetoplastina</taxon>
        <taxon>Trypanosomatida</taxon>
        <taxon>Trypanosomatidae</taxon>
        <taxon>Strigomonadinae</taxon>
        <taxon>Strigomonas</taxon>
    </lineage>
</organism>
<dbReference type="AlphaFoldDB" id="S9TRI5"/>
<feature type="compositionally biased region" description="Low complexity" evidence="1">
    <location>
        <begin position="78"/>
        <end position="90"/>
    </location>
</feature>
<feature type="compositionally biased region" description="Basic residues" evidence="1">
    <location>
        <begin position="275"/>
        <end position="285"/>
    </location>
</feature>
<protein>
    <submittedName>
        <fullName evidence="2">Esterase-like protein</fullName>
    </submittedName>
</protein>
<feature type="compositionally biased region" description="Basic residues" evidence="1">
    <location>
        <begin position="151"/>
        <end position="167"/>
    </location>
</feature>
<evidence type="ECO:0000256" key="1">
    <source>
        <dbReference type="SAM" id="MobiDB-lite"/>
    </source>
</evidence>
<feature type="compositionally biased region" description="Basic residues" evidence="1">
    <location>
        <begin position="49"/>
        <end position="68"/>
    </location>
</feature>
<reference evidence="2 3" key="1">
    <citation type="journal article" date="2013" name="PLoS ONE">
        <title>Predicting the Proteins of Angomonas deanei, Strigomonas culicis and Their Respective Endosymbionts Reveals New Aspects of the Trypanosomatidae Family.</title>
        <authorList>
            <person name="Motta M.C."/>
            <person name="Martins A.C."/>
            <person name="de Souza S.S."/>
            <person name="Catta-Preta C.M."/>
            <person name="Silva R."/>
            <person name="Klein C.C."/>
            <person name="de Almeida L.G."/>
            <person name="de Lima Cunha O."/>
            <person name="Ciapina L.P."/>
            <person name="Brocchi M."/>
            <person name="Colabardini A.C."/>
            <person name="de Araujo Lima B."/>
            <person name="Machado C.R."/>
            <person name="de Almeida Soares C.M."/>
            <person name="Probst C.M."/>
            <person name="de Menezes C.B."/>
            <person name="Thompson C.E."/>
            <person name="Bartholomeu D.C."/>
            <person name="Gradia D.F."/>
            <person name="Pavoni D.P."/>
            <person name="Grisard E.C."/>
            <person name="Fantinatti-Garboggini F."/>
            <person name="Marchini F.K."/>
            <person name="Rodrigues-Luiz G.F."/>
            <person name="Wagner G."/>
            <person name="Goldman G.H."/>
            <person name="Fietto J.L."/>
            <person name="Elias M.C."/>
            <person name="Goldman M.H."/>
            <person name="Sagot M.F."/>
            <person name="Pereira M."/>
            <person name="Stoco P.H."/>
            <person name="de Mendonca-Neto R.P."/>
            <person name="Teixeira S.M."/>
            <person name="Maciel T.E."/>
            <person name="de Oliveira Mendes T.A."/>
            <person name="Urmenyi T.P."/>
            <person name="de Souza W."/>
            <person name="Schenkman S."/>
            <person name="de Vasconcelos A.T."/>
        </authorList>
    </citation>
    <scope>NUCLEOTIDE SEQUENCE [LARGE SCALE GENOMIC DNA]</scope>
</reference>
<gene>
    <name evidence="2" type="ORF">STCU_08737</name>
</gene>
<feature type="compositionally biased region" description="Basic residues" evidence="1">
    <location>
        <begin position="113"/>
        <end position="126"/>
    </location>
</feature>
<name>S9TRI5_9TRYP</name>
<keyword evidence="3" id="KW-1185">Reference proteome</keyword>
<dbReference type="EMBL" id="ATMH01008737">
    <property type="protein sequence ID" value="EPY21002.1"/>
    <property type="molecule type" value="Genomic_DNA"/>
</dbReference>
<feature type="region of interest" description="Disordered" evidence="1">
    <location>
        <begin position="254"/>
        <end position="299"/>
    </location>
</feature>
<feature type="compositionally biased region" description="Low complexity" evidence="1">
    <location>
        <begin position="265"/>
        <end position="274"/>
    </location>
</feature>
<comment type="caution">
    <text evidence="2">The sequence shown here is derived from an EMBL/GenBank/DDBJ whole genome shotgun (WGS) entry which is preliminary data.</text>
</comment>
<accession>S9TRI5</accession>
<proteinExistence type="predicted"/>
<dbReference type="Proteomes" id="UP000015354">
    <property type="component" value="Unassembled WGS sequence"/>
</dbReference>
<feature type="region of interest" description="Disordered" evidence="1">
    <location>
        <begin position="1"/>
        <end position="195"/>
    </location>
</feature>